<reference evidence="3 4" key="1">
    <citation type="submission" date="2019-04" db="EMBL/GenBank/DDBJ databases">
        <title>Lacinutrix sp. nov., isolated from marine water.</title>
        <authorList>
            <person name="Kim W."/>
        </authorList>
    </citation>
    <scope>NUCLEOTIDE SEQUENCE [LARGE SCALE GENOMIC DNA]</scope>
    <source>
        <strain evidence="3 4">CAU 1491</strain>
    </source>
</reference>
<proteinExistence type="predicted"/>
<evidence type="ECO:0000256" key="1">
    <source>
        <dbReference type="SAM" id="Coils"/>
    </source>
</evidence>
<dbReference type="RefSeq" id="WP_136844430.1">
    <property type="nucleotide sequence ID" value="NZ_SUPL01000006.1"/>
</dbReference>
<gene>
    <name evidence="3" type="ORF">E5167_12220</name>
</gene>
<organism evidence="3 4">
    <name type="scientific">Pontimicrobium aquaticum</name>
    <dbReference type="NCBI Taxonomy" id="2565367"/>
    <lineage>
        <taxon>Bacteria</taxon>
        <taxon>Pseudomonadati</taxon>
        <taxon>Bacteroidota</taxon>
        <taxon>Flavobacteriia</taxon>
        <taxon>Flavobacteriales</taxon>
        <taxon>Flavobacteriaceae</taxon>
        <taxon>Pontimicrobium</taxon>
    </lineage>
</organism>
<sequence>MRYRNRIKVAPGLNINLSKSGISTTIGPRGANVNIGKSGAYLNTGIPGTGLYNRTKISSSERNSIKNNTVSNNKTQVGVSLDLNERYEPDIEIYDNNGKNITSQTLINKLKRTTEYKENLKKIYERYYNLIIEETLEFTDLYKHILKPITKQEVQEKINKLKPKKYSKKKFEVLKPTKSSIERELLKEAKIKFNSILFWKNKKNRSQYVQENIEQKLNSSIENWEKQKADFEKSEKTKEKDINKNYLKTFEQEKENLIDNLNATESFVLKNFETILNEIDLKPEFFIDFEYDQKNKTFLIDLDLPEIEHLPKETASILKSGKLSVKNKSDKQLREEYSKCVTGLGFLVAGISFMTSAGIENIEISAYTQRVDKKDGQTKDDYIYSIQFDREKFSDLNYSKIDPVVAFENFNHRMELSKSFIFKTIEVKK</sequence>
<feature type="domain" description="DUF4236" evidence="2">
    <location>
        <begin position="1"/>
        <end position="54"/>
    </location>
</feature>
<keyword evidence="4" id="KW-1185">Reference proteome</keyword>
<dbReference type="Proteomes" id="UP000307657">
    <property type="component" value="Unassembled WGS sequence"/>
</dbReference>
<dbReference type="Pfam" id="PF14020">
    <property type="entry name" value="DUF4236"/>
    <property type="match status" value="1"/>
</dbReference>
<evidence type="ECO:0000313" key="4">
    <source>
        <dbReference type="Proteomes" id="UP000307657"/>
    </source>
</evidence>
<evidence type="ECO:0000259" key="2">
    <source>
        <dbReference type="Pfam" id="PF14020"/>
    </source>
</evidence>
<comment type="caution">
    <text evidence="3">The sequence shown here is derived from an EMBL/GenBank/DDBJ whole genome shotgun (WGS) entry which is preliminary data.</text>
</comment>
<dbReference type="EMBL" id="SUPL01000006">
    <property type="protein sequence ID" value="TJY34074.1"/>
    <property type="molecule type" value="Genomic_DNA"/>
</dbReference>
<evidence type="ECO:0000313" key="3">
    <source>
        <dbReference type="EMBL" id="TJY34074.1"/>
    </source>
</evidence>
<dbReference type="OrthoDB" id="9806903at2"/>
<keyword evidence="1" id="KW-0175">Coiled coil</keyword>
<protein>
    <submittedName>
        <fullName evidence="3">DUF4236 domain-containing protein</fullName>
    </submittedName>
</protein>
<dbReference type="AlphaFoldDB" id="A0A4U0ES82"/>
<feature type="coiled-coil region" evidence="1">
    <location>
        <begin position="214"/>
        <end position="241"/>
    </location>
</feature>
<accession>A0A4U0ES82</accession>
<dbReference type="InterPro" id="IPR025330">
    <property type="entry name" value="DUF4236"/>
</dbReference>
<name>A0A4U0ES82_9FLAO</name>